<proteinExistence type="predicted"/>
<keyword evidence="2" id="KW-1003">Cell membrane</keyword>
<name>A0A543E4C1_9PSEU</name>
<feature type="transmembrane region" description="Helical" evidence="6">
    <location>
        <begin position="80"/>
        <end position="97"/>
    </location>
</feature>
<gene>
    <name evidence="7" type="ORF">FB558_3206</name>
</gene>
<accession>A0A543E4C1</accession>
<dbReference type="AlphaFoldDB" id="A0A543E4C1"/>
<evidence type="ECO:0000256" key="1">
    <source>
        <dbReference type="ARBA" id="ARBA00004651"/>
    </source>
</evidence>
<evidence type="ECO:0000313" key="8">
    <source>
        <dbReference type="Proteomes" id="UP000315677"/>
    </source>
</evidence>
<feature type="transmembrane region" description="Helical" evidence="6">
    <location>
        <begin position="55"/>
        <end position="73"/>
    </location>
</feature>
<feature type="transmembrane region" description="Helical" evidence="6">
    <location>
        <begin position="257"/>
        <end position="275"/>
    </location>
</feature>
<feature type="transmembrane region" description="Helical" evidence="6">
    <location>
        <begin position="173"/>
        <end position="195"/>
    </location>
</feature>
<dbReference type="EMBL" id="VFPA01000001">
    <property type="protein sequence ID" value="TQM16393.1"/>
    <property type="molecule type" value="Genomic_DNA"/>
</dbReference>
<sequence length="333" mass="34412">MITASTTAAEPVRRWMRVRAIEGQELALIGVTGLLWIVLSLVTDTFLTTGNITNILFTVAPIALVGIGMTAVIVTAGIDVSVGSQAAVVMVVVALLVRDAGLAFLPAVAVAVVTGLVLGLVNGLLVAYGGIHPIIVTFGTLNIYRFVALQIFGTEQVAGVPDTLSVIGGGAEGRLLGVPTAWWLTLVLAAGMWCYMRFWATGRHLYAVGGDAFAARLAGVRVRRRQISAYVLTGACVGLAGCVLIGSGGLVQQNVGTGLELEVIAAVVIGGTSIIGGRGTVLGTLLGALLVGTVSSAVTLLSWPTEVTQLFIGVFILVAVGVDLLRERRRSAR</sequence>
<feature type="transmembrane region" description="Helical" evidence="6">
    <location>
        <begin position="307"/>
        <end position="325"/>
    </location>
</feature>
<dbReference type="Pfam" id="PF02653">
    <property type="entry name" value="BPD_transp_2"/>
    <property type="match status" value="1"/>
</dbReference>
<evidence type="ECO:0000256" key="3">
    <source>
        <dbReference type="ARBA" id="ARBA00022692"/>
    </source>
</evidence>
<organism evidence="7 8">
    <name type="scientific">Pseudonocardia kunmingensis</name>
    <dbReference type="NCBI Taxonomy" id="630975"/>
    <lineage>
        <taxon>Bacteria</taxon>
        <taxon>Bacillati</taxon>
        <taxon>Actinomycetota</taxon>
        <taxon>Actinomycetes</taxon>
        <taxon>Pseudonocardiales</taxon>
        <taxon>Pseudonocardiaceae</taxon>
        <taxon>Pseudonocardia</taxon>
    </lineage>
</organism>
<feature type="transmembrane region" description="Helical" evidence="6">
    <location>
        <begin position="103"/>
        <end position="127"/>
    </location>
</feature>
<keyword evidence="3 6" id="KW-0812">Transmembrane</keyword>
<protein>
    <submittedName>
        <fullName evidence="7">Monosaccharide ABC transporter membrane protein (CUT2 family)</fullName>
    </submittedName>
</protein>
<evidence type="ECO:0000256" key="4">
    <source>
        <dbReference type="ARBA" id="ARBA00022989"/>
    </source>
</evidence>
<dbReference type="GO" id="GO:0005886">
    <property type="term" value="C:plasma membrane"/>
    <property type="evidence" value="ECO:0007669"/>
    <property type="project" value="UniProtKB-SubCell"/>
</dbReference>
<keyword evidence="8" id="KW-1185">Reference proteome</keyword>
<comment type="subcellular location">
    <subcellularLocation>
        <location evidence="1">Cell membrane</location>
        <topology evidence="1">Multi-pass membrane protein</topology>
    </subcellularLocation>
</comment>
<dbReference type="InterPro" id="IPR001851">
    <property type="entry name" value="ABC_transp_permease"/>
</dbReference>
<evidence type="ECO:0000256" key="5">
    <source>
        <dbReference type="ARBA" id="ARBA00023136"/>
    </source>
</evidence>
<evidence type="ECO:0000256" key="2">
    <source>
        <dbReference type="ARBA" id="ARBA00022475"/>
    </source>
</evidence>
<dbReference type="RefSeq" id="WP_211366435.1">
    <property type="nucleotide sequence ID" value="NZ_VFPA01000001.1"/>
</dbReference>
<keyword evidence="5 6" id="KW-0472">Membrane</keyword>
<feature type="transmembrane region" description="Helical" evidence="6">
    <location>
        <begin position="282"/>
        <end position="301"/>
    </location>
</feature>
<feature type="transmembrane region" description="Helical" evidence="6">
    <location>
        <begin position="229"/>
        <end position="251"/>
    </location>
</feature>
<dbReference type="PANTHER" id="PTHR32196">
    <property type="entry name" value="ABC TRANSPORTER PERMEASE PROTEIN YPHD-RELATED-RELATED"/>
    <property type="match status" value="1"/>
</dbReference>
<dbReference type="CDD" id="cd06579">
    <property type="entry name" value="TM_PBP1_transp_AraH_like"/>
    <property type="match status" value="1"/>
</dbReference>
<dbReference type="Proteomes" id="UP000315677">
    <property type="component" value="Unassembled WGS sequence"/>
</dbReference>
<dbReference type="GO" id="GO:0022857">
    <property type="term" value="F:transmembrane transporter activity"/>
    <property type="evidence" value="ECO:0007669"/>
    <property type="project" value="InterPro"/>
</dbReference>
<reference evidence="7 8" key="1">
    <citation type="submission" date="2019-06" db="EMBL/GenBank/DDBJ databases">
        <title>Sequencing the genomes of 1000 actinobacteria strains.</title>
        <authorList>
            <person name="Klenk H.-P."/>
        </authorList>
    </citation>
    <scope>NUCLEOTIDE SEQUENCE [LARGE SCALE GENOMIC DNA]</scope>
    <source>
        <strain evidence="7 8">DSM 45301</strain>
    </source>
</reference>
<evidence type="ECO:0000313" key="7">
    <source>
        <dbReference type="EMBL" id="TQM16393.1"/>
    </source>
</evidence>
<feature type="transmembrane region" description="Helical" evidence="6">
    <location>
        <begin position="134"/>
        <end position="153"/>
    </location>
</feature>
<feature type="transmembrane region" description="Helical" evidence="6">
    <location>
        <begin position="26"/>
        <end position="43"/>
    </location>
</feature>
<evidence type="ECO:0000256" key="6">
    <source>
        <dbReference type="SAM" id="Phobius"/>
    </source>
</evidence>
<keyword evidence="4 6" id="KW-1133">Transmembrane helix</keyword>
<dbReference type="PANTHER" id="PTHR32196:SF72">
    <property type="entry name" value="RIBOSE IMPORT PERMEASE PROTEIN RBSC"/>
    <property type="match status" value="1"/>
</dbReference>
<comment type="caution">
    <text evidence="7">The sequence shown here is derived from an EMBL/GenBank/DDBJ whole genome shotgun (WGS) entry which is preliminary data.</text>
</comment>